<evidence type="ECO:0000259" key="8">
    <source>
        <dbReference type="Pfam" id="PF17921"/>
    </source>
</evidence>
<feature type="domain" description="Reverse transcriptase RNase H-like" evidence="7">
    <location>
        <begin position="89"/>
        <end position="167"/>
    </location>
</feature>
<keyword evidence="5" id="KW-0378">Hydrolase</keyword>
<dbReference type="GO" id="GO:0016787">
    <property type="term" value="F:hydrolase activity"/>
    <property type="evidence" value="ECO:0007669"/>
    <property type="project" value="UniProtKB-KW"/>
</dbReference>
<dbReference type="Gene3D" id="1.10.340.70">
    <property type="match status" value="1"/>
</dbReference>
<dbReference type="GO" id="GO:0003964">
    <property type="term" value="F:RNA-directed DNA polymerase activity"/>
    <property type="evidence" value="ECO:0007669"/>
    <property type="project" value="UniProtKB-KW"/>
</dbReference>
<dbReference type="InterPro" id="IPR041373">
    <property type="entry name" value="RT_RNaseH"/>
</dbReference>
<dbReference type="AlphaFoldDB" id="A0A6S7FRE8"/>
<organism evidence="9 10">
    <name type="scientific">Paramuricea clavata</name>
    <name type="common">Red gorgonian</name>
    <name type="synonym">Violescent sea-whip</name>
    <dbReference type="NCBI Taxonomy" id="317549"/>
    <lineage>
        <taxon>Eukaryota</taxon>
        <taxon>Metazoa</taxon>
        <taxon>Cnidaria</taxon>
        <taxon>Anthozoa</taxon>
        <taxon>Octocorallia</taxon>
        <taxon>Malacalcyonacea</taxon>
        <taxon>Plexauridae</taxon>
        <taxon>Paramuricea</taxon>
    </lineage>
</organism>
<accession>A0A6S7FRE8</accession>
<keyword evidence="1" id="KW-0808">Transferase</keyword>
<dbReference type="PANTHER" id="PTHR37984">
    <property type="entry name" value="PROTEIN CBG26694"/>
    <property type="match status" value="1"/>
</dbReference>
<dbReference type="GO" id="GO:0004519">
    <property type="term" value="F:endonuclease activity"/>
    <property type="evidence" value="ECO:0007669"/>
    <property type="project" value="UniProtKB-KW"/>
</dbReference>
<evidence type="ECO:0000256" key="4">
    <source>
        <dbReference type="ARBA" id="ARBA00022759"/>
    </source>
</evidence>
<dbReference type="EMBL" id="CACRXK020000508">
    <property type="protein sequence ID" value="CAB3982504.1"/>
    <property type="molecule type" value="Genomic_DNA"/>
</dbReference>
<keyword evidence="3" id="KW-0540">Nuclease</keyword>
<dbReference type="SUPFAM" id="SSF56672">
    <property type="entry name" value="DNA/RNA polymerases"/>
    <property type="match status" value="2"/>
</dbReference>
<evidence type="ECO:0000256" key="3">
    <source>
        <dbReference type="ARBA" id="ARBA00022722"/>
    </source>
</evidence>
<keyword evidence="4" id="KW-0255">Endonuclease</keyword>
<evidence type="ECO:0000256" key="6">
    <source>
        <dbReference type="ARBA" id="ARBA00022918"/>
    </source>
</evidence>
<evidence type="ECO:0000256" key="1">
    <source>
        <dbReference type="ARBA" id="ARBA00022679"/>
    </source>
</evidence>
<keyword evidence="10" id="KW-1185">Reference proteome</keyword>
<gene>
    <name evidence="9" type="ORF">PACLA_8A080442</name>
</gene>
<proteinExistence type="predicted"/>
<reference evidence="9" key="1">
    <citation type="submission" date="2020-04" db="EMBL/GenBank/DDBJ databases">
        <authorList>
            <person name="Alioto T."/>
            <person name="Alioto T."/>
            <person name="Gomez Garrido J."/>
        </authorList>
    </citation>
    <scope>NUCLEOTIDE SEQUENCE</scope>
    <source>
        <strain evidence="9">A484AB</strain>
    </source>
</reference>
<dbReference type="OrthoDB" id="125434at2759"/>
<dbReference type="PANTHER" id="PTHR37984:SF11">
    <property type="entry name" value="INTEGRASE CATALYTIC DOMAIN-CONTAINING PROTEIN"/>
    <property type="match status" value="1"/>
</dbReference>
<dbReference type="InterPro" id="IPR041588">
    <property type="entry name" value="Integrase_H2C2"/>
</dbReference>
<evidence type="ECO:0000256" key="2">
    <source>
        <dbReference type="ARBA" id="ARBA00022695"/>
    </source>
</evidence>
<keyword evidence="2" id="KW-0548">Nucleotidyltransferase</keyword>
<protein>
    <submittedName>
        <fullName evidence="9">Uncharacterized protein</fullName>
    </submittedName>
</protein>
<evidence type="ECO:0000313" key="9">
    <source>
        <dbReference type="EMBL" id="CAB3982504.1"/>
    </source>
</evidence>
<dbReference type="Pfam" id="PF17921">
    <property type="entry name" value="Integrase_H2C2"/>
    <property type="match status" value="1"/>
</dbReference>
<keyword evidence="6" id="KW-0695">RNA-directed DNA polymerase</keyword>
<name>A0A6S7FRE8_PARCT</name>
<dbReference type="Gene3D" id="3.10.10.10">
    <property type="entry name" value="HIV Type 1 Reverse Transcriptase, subunit A, domain 1"/>
    <property type="match status" value="1"/>
</dbReference>
<dbReference type="FunFam" id="1.10.340.70:FF:000004">
    <property type="entry name" value="Retrovirus-related Pol polyprotein from transposon 297-like Protein"/>
    <property type="match status" value="1"/>
</dbReference>
<evidence type="ECO:0000313" key="10">
    <source>
        <dbReference type="Proteomes" id="UP001152795"/>
    </source>
</evidence>
<comment type="caution">
    <text evidence="9">The sequence shown here is derived from an EMBL/GenBank/DDBJ whole genome shotgun (WGS) entry which is preliminary data.</text>
</comment>
<evidence type="ECO:0000256" key="5">
    <source>
        <dbReference type="ARBA" id="ARBA00022801"/>
    </source>
</evidence>
<evidence type="ECO:0000259" key="7">
    <source>
        <dbReference type="Pfam" id="PF17917"/>
    </source>
</evidence>
<dbReference type="CDD" id="cd09274">
    <property type="entry name" value="RNase_HI_RT_Ty3"/>
    <property type="match status" value="1"/>
</dbReference>
<dbReference type="InterPro" id="IPR050951">
    <property type="entry name" value="Retrovirus_Pol_polyprotein"/>
</dbReference>
<dbReference type="InterPro" id="IPR043502">
    <property type="entry name" value="DNA/RNA_pol_sf"/>
</dbReference>
<sequence>MTDETVTPVFQKPRHVPYNLAAKAEEKIAYLLNQDIIEKVPDDETRTWVSPTVIAPKPSSDQIRLCVDMSIVSCDVSSNDRNTKDINDACGVVFKSRSLSPPESNYSTTEREALAIRWGIKKLRKYLLGAQQFKVTTDYKPLQAMFNKTAGDLPPRIEKFIMYVREYEYVAEYHPGKTNIADYLSSHTRTYAISSSFQAADEFARTVVQAERVTLINSHAAVTIQEIREETRKNTTLTKLIHTIQTGLNEADEKFLPYMAEVKHDLHIIDGVIYRGKRLIVPETLQRRVIALGHEGHQGISKTKSFIRQSCWFPGLDAKVERQIKECLACRATQPSRYHEPIKVSELPKGPW</sequence>
<dbReference type="Proteomes" id="UP001152795">
    <property type="component" value="Unassembled WGS sequence"/>
</dbReference>
<dbReference type="Pfam" id="PF17917">
    <property type="entry name" value="RT_RNaseH"/>
    <property type="match status" value="1"/>
</dbReference>
<feature type="domain" description="Integrase zinc-binding" evidence="8">
    <location>
        <begin position="281"/>
        <end position="335"/>
    </location>
</feature>